<feature type="domain" description="PLD phosphodiesterase" evidence="5">
    <location>
        <begin position="385"/>
        <end position="412"/>
    </location>
</feature>
<dbReference type="Gene3D" id="3.30.870.10">
    <property type="entry name" value="Endonuclease Chain A"/>
    <property type="match status" value="2"/>
</dbReference>
<dbReference type="Pfam" id="PF13091">
    <property type="entry name" value="PLDc_2"/>
    <property type="match status" value="1"/>
</dbReference>
<dbReference type="Proteomes" id="UP000198825">
    <property type="component" value="Chromosome I"/>
</dbReference>
<name>A0A1H2LZM7_9ACTN</name>
<dbReference type="AlphaFoldDB" id="A0A1H2LZM7"/>
<comment type="catalytic activity">
    <reaction evidence="1">
        <text>a 1,2-diacyl-sn-glycero-3-phosphocholine + H2O = a 1,2-diacyl-sn-glycero-3-phosphate + choline + H(+)</text>
        <dbReference type="Rhea" id="RHEA:14445"/>
        <dbReference type="ChEBI" id="CHEBI:15354"/>
        <dbReference type="ChEBI" id="CHEBI:15377"/>
        <dbReference type="ChEBI" id="CHEBI:15378"/>
        <dbReference type="ChEBI" id="CHEBI:57643"/>
        <dbReference type="ChEBI" id="CHEBI:58608"/>
        <dbReference type="EC" id="3.1.4.4"/>
    </reaction>
</comment>
<dbReference type="PANTHER" id="PTHR18896:SF76">
    <property type="entry name" value="PHOSPHOLIPASE"/>
    <property type="match status" value="1"/>
</dbReference>
<evidence type="ECO:0000256" key="2">
    <source>
        <dbReference type="ARBA" id="ARBA00022737"/>
    </source>
</evidence>
<dbReference type="SUPFAM" id="SSF56024">
    <property type="entry name" value="Phospholipase D/nuclease"/>
    <property type="match status" value="2"/>
</dbReference>
<organism evidence="6 7">
    <name type="scientific">Microlunatus sagamiharensis</name>
    <dbReference type="NCBI Taxonomy" id="546874"/>
    <lineage>
        <taxon>Bacteria</taxon>
        <taxon>Bacillati</taxon>
        <taxon>Actinomycetota</taxon>
        <taxon>Actinomycetes</taxon>
        <taxon>Propionibacteriales</taxon>
        <taxon>Propionibacteriaceae</taxon>
        <taxon>Microlunatus</taxon>
    </lineage>
</organism>
<gene>
    <name evidence="6" type="ORF">SAMN04488544_1133</name>
</gene>
<keyword evidence="4" id="KW-0443">Lipid metabolism</keyword>
<accession>A0A1H2LZM7</accession>
<evidence type="ECO:0000256" key="4">
    <source>
        <dbReference type="ARBA" id="ARBA00023098"/>
    </source>
</evidence>
<dbReference type="InterPro" id="IPR015679">
    <property type="entry name" value="PLipase_D_fam"/>
</dbReference>
<dbReference type="InterPro" id="IPR001736">
    <property type="entry name" value="PLipase_D/transphosphatidylase"/>
</dbReference>
<dbReference type="GO" id="GO:0009395">
    <property type="term" value="P:phospholipid catabolic process"/>
    <property type="evidence" value="ECO:0007669"/>
    <property type="project" value="TreeGrafter"/>
</dbReference>
<dbReference type="PROSITE" id="PS50035">
    <property type="entry name" value="PLD"/>
    <property type="match status" value="2"/>
</dbReference>
<keyword evidence="2" id="KW-0677">Repeat</keyword>
<proteinExistence type="predicted"/>
<dbReference type="PANTHER" id="PTHR18896">
    <property type="entry name" value="PHOSPHOLIPASE D"/>
    <property type="match status" value="1"/>
</dbReference>
<dbReference type="InterPro" id="IPR025202">
    <property type="entry name" value="PLD-like_dom"/>
</dbReference>
<evidence type="ECO:0000259" key="5">
    <source>
        <dbReference type="PROSITE" id="PS50035"/>
    </source>
</evidence>
<dbReference type="RefSeq" id="WP_091073599.1">
    <property type="nucleotide sequence ID" value="NZ_LT629799.1"/>
</dbReference>
<evidence type="ECO:0000256" key="1">
    <source>
        <dbReference type="ARBA" id="ARBA00000798"/>
    </source>
</evidence>
<keyword evidence="3" id="KW-0378">Hydrolase</keyword>
<evidence type="ECO:0000256" key="3">
    <source>
        <dbReference type="ARBA" id="ARBA00022801"/>
    </source>
</evidence>
<dbReference type="CDD" id="cd09104">
    <property type="entry name" value="PLDc_vPLD1_2_like_1"/>
    <property type="match status" value="1"/>
</dbReference>
<dbReference type="EMBL" id="LT629799">
    <property type="protein sequence ID" value="SDU86312.1"/>
    <property type="molecule type" value="Genomic_DNA"/>
</dbReference>
<evidence type="ECO:0000313" key="7">
    <source>
        <dbReference type="Proteomes" id="UP000198825"/>
    </source>
</evidence>
<dbReference type="OrthoDB" id="8828485at2"/>
<feature type="domain" description="PLD phosphodiesterase" evidence="5">
    <location>
        <begin position="142"/>
        <end position="175"/>
    </location>
</feature>
<dbReference type="STRING" id="546874.SAMN04488544_1133"/>
<dbReference type="GO" id="GO:0004630">
    <property type="term" value="F:phospholipase D activity"/>
    <property type="evidence" value="ECO:0007669"/>
    <property type="project" value="UniProtKB-EC"/>
</dbReference>
<evidence type="ECO:0000313" key="6">
    <source>
        <dbReference type="EMBL" id="SDU86312.1"/>
    </source>
</evidence>
<dbReference type="CDD" id="cd09105">
    <property type="entry name" value="PLDc_vPLD1_2_like_2"/>
    <property type="match status" value="1"/>
</dbReference>
<keyword evidence="7" id="KW-1185">Reference proteome</keyword>
<protein>
    <submittedName>
        <fullName evidence="6">Phosphatidylserine/phosphatidylglycerophosphate/cardiolipin synthase</fullName>
    </submittedName>
</protein>
<sequence>MPPDVDPAEWLIGKEERANPRTVLDDQHPGDEAWSHGNVVRPLIHGSAYFAHLVERVEAARPGDLVLFTDWRGDGDEQLLGTEGSDVLRVLGEADRRGVDVRGLIWRSHLDALSFSAHENRTLGIRLQEQGAEALLDMRVRTGGSHHQKLVVIRYQGRPADDVAYVGGIDLSHSRRDDARHEGDPQPQPMAPAYGPTPAWHDVQVVISGPAVHDVETVFRERWTDPTPLSQNPLFWLHDKLTRADLSPDPLPAQAPPPAPVEGGTHTVQLLRTYPNLRHGRDYPFARGGERSVARGYGKALRRARRLVSIEDQYLWSPDVARAIDEALRSSPDLRVLAVLPPVPDQASTLSRVPQDFARQETLELLEGAGGDRVAFYSLENHAGRPVYVHAKVCVMDDVWATVGSDNFNRRSWTHDSELSAVVVDEAGPEDEPGVSAYARRLRLTLAAEHLDREVGAARFPGDTGHLLATNRPVDADDADLLSTMGDCVDPHAMFDAYAASAARLDAWYDGGQVGPRPAGRLRRLRSPQLGRFTRLWAKPMTRLVHDPDGRPARLRRARKF</sequence>
<reference evidence="7" key="1">
    <citation type="submission" date="2016-10" db="EMBL/GenBank/DDBJ databases">
        <authorList>
            <person name="Varghese N."/>
            <person name="Submissions S."/>
        </authorList>
    </citation>
    <scope>NUCLEOTIDE SEQUENCE [LARGE SCALE GENOMIC DNA]</scope>
    <source>
        <strain evidence="7">DSM 21743</strain>
    </source>
</reference>
<dbReference type="SMART" id="SM00155">
    <property type="entry name" value="PLDc"/>
    <property type="match status" value="2"/>
</dbReference>